<protein>
    <recommendedName>
        <fullName evidence="3">SpoVT-AbrB domain-containing protein</fullName>
    </recommendedName>
</protein>
<comment type="caution">
    <text evidence="1">The sequence shown here is derived from an EMBL/GenBank/DDBJ whole genome shotgun (WGS) entry which is preliminary data.</text>
</comment>
<proteinExistence type="predicted"/>
<accession>A0ABV8V3H3</accession>
<keyword evidence="2" id="KW-1185">Reference proteome</keyword>
<sequence>MQQLLTVKNKSLKMSPSGIITLPVSARRCLGMKKATSELVYLQVKDKQILFSNSGKGAKVKVSPKGNITLADEAKRVLDESKERHYWLEINDTSHSVVLHPF</sequence>
<name>A0ABV8V3H3_9GAMM</name>
<organism evidence="1 2">
    <name type="scientific">Simiduia curdlanivorans</name>
    <dbReference type="NCBI Taxonomy" id="1492769"/>
    <lineage>
        <taxon>Bacteria</taxon>
        <taxon>Pseudomonadati</taxon>
        <taxon>Pseudomonadota</taxon>
        <taxon>Gammaproteobacteria</taxon>
        <taxon>Cellvibrionales</taxon>
        <taxon>Cellvibrionaceae</taxon>
        <taxon>Simiduia</taxon>
    </lineage>
</organism>
<reference evidence="2" key="1">
    <citation type="journal article" date="2019" name="Int. J. Syst. Evol. Microbiol.">
        <title>The Global Catalogue of Microorganisms (GCM) 10K type strain sequencing project: providing services to taxonomists for standard genome sequencing and annotation.</title>
        <authorList>
            <consortium name="The Broad Institute Genomics Platform"/>
            <consortium name="The Broad Institute Genome Sequencing Center for Infectious Disease"/>
            <person name="Wu L."/>
            <person name="Ma J."/>
        </authorList>
    </citation>
    <scope>NUCLEOTIDE SEQUENCE [LARGE SCALE GENOMIC DNA]</scope>
    <source>
        <strain evidence="2">CECT 8570</strain>
    </source>
</reference>
<evidence type="ECO:0008006" key="3">
    <source>
        <dbReference type="Google" id="ProtNLM"/>
    </source>
</evidence>
<dbReference type="Proteomes" id="UP001595840">
    <property type="component" value="Unassembled WGS sequence"/>
</dbReference>
<evidence type="ECO:0000313" key="1">
    <source>
        <dbReference type="EMBL" id="MFC4361637.1"/>
    </source>
</evidence>
<evidence type="ECO:0000313" key="2">
    <source>
        <dbReference type="Proteomes" id="UP001595840"/>
    </source>
</evidence>
<gene>
    <name evidence="1" type="ORF">ACFOX3_04940</name>
</gene>
<dbReference type="EMBL" id="JBHSCX010000003">
    <property type="protein sequence ID" value="MFC4361637.1"/>
    <property type="molecule type" value="Genomic_DNA"/>
</dbReference>
<dbReference type="RefSeq" id="WP_290259425.1">
    <property type="nucleotide sequence ID" value="NZ_JAUFQG010000004.1"/>
</dbReference>